<reference evidence="2 3" key="1">
    <citation type="submission" date="2023-07" db="EMBL/GenBank/DDBJ databases">
        <title>Sorghum-associated microbial communities from plants grown in Nebraska, USA.</title>
        <authorList>
            <person name="Schachtman D."/>
        </authorList>
    </citation>
    <scope>NUCLEOTIDE SEQUENCE [LARGE SCALE GENOMIC DNA]</scope>
    <source>
        <strain evidence="2 3">4249</strain>
    </source>
</reference>
<keyword evidence="3" id="KW-1185">Reference proteome</keyword>
<sequence length="31" mass="3247">MDADNCPERVPDPFPLWGKVGMGAASTEASP</sequence>
<evidence type="ECO:0000256" key="1">
    <source>
        <dbReference type="SAM" id="MobiDB-lite"/>
    </source>
</evidence>
<proteinExistence type="predicted"/>
<evidence type="ECO:0000313" key="2">
    <source>
        <dbReference type="EMBL" id="MDR7150462.1"/>
    </source>
</evidence>
<protein>
    <submittedName>
        <fullName evidence="2">Uncharacterized protein</fullName>
    </submittedName>
</protein>
<feature type="compositionally biased region" description="Basic and acidic residues" evidence="1">
    <location>
        <begin position="1"/>
        <end position="11"/>
    </location>
</feature>
<name>A0ABU1WME5_9BURK</name>
<evidence type="ECO:0000313" key="3">
    <source>
        <dbReference type="Proteomes" id="UP001265700"/>
    </source>
</evidence>
<accession>A0ABU1WME5</accession>
<dbReference type="EMBL" id="JAVDWU010000004">
    <property type="protein sequence ID" value="MDR7150462.1"/>
    <property type="molecule type" value="Genomic_DNA"/>
</dbReference>
<dbReference type="Proteomes" id="UP001265700">
    <property type="component" value="Unassembled WGS sequence"/>
</dbReference>
<gene>
    <name evidence="2" type="ORF">J2W49_002420</name>
</gene>
<feature type="region of interest" description="Disordered" evidence="1">
    <location>
        <begin position="1"/>
        <end position="31"/>
    </location>
</feature>
<comment type="caution">
    <text evidence="2">The sequence shown here is derived from an EMBL/GenBank/DDBJ whole genome shotgun (WGS) entry which is preliminary data.</text>
</comment>
<organism evidence="2 3">
    <name type="scientific">Hydrogenophaga palleronii</name>
    <dbReference type="NCBI Taxonomy" id="65655"/>
    <lineage>
        <taxon>Bacteria</taxon>
        <taxon>Pseudomonadati</taxon>
        <taxon>Pseudomonadota</taxon>
        <taxon>Betaproteobacteria</taxon>
        <taxon>Burkholderiales</taxon>
        <taxon>Comamonadaceae</taxon>
        <taxon>Hydrogenophaga</taxon>
    </lineage>
</organism>